<organism evidence="1 2">
    <name type="scientific">Gloeophyllum trabeum (strain ATCC 11539 / FP-39264 / Madison 617)</name>
    <name type="common">Brown rot fungus</name>
    <dbReference type="NCBI Taxonomy" id="670483"/>
    <lineage>
        <taxon>Eukaryota</taxon>
        <taxon>Fungi</taxon>
        <taxon>Dikarya</taxon>
        <taxon>Basidiomycota</taxon>
        <taxon>Agaricomycotina</taxon>
        <taxon>Agaricomycetes</taxon>
        <taxon>Gloeophyllales</taxon>
        <taxon>Gloeophyllaceae</taxon>
        <taxon>Gloeophyllum</taxon>
    </lineage>
</organism>
<dbReference type="Proteomes" id="UP000030669">
    <property type="component" value="Unassembled WGS sequence"/>
</dbReference>
<dbReference type="KEGG" id="gtr:GLOTRDRAFT_96272"/>
<name>S7RBC5_GLOTA</name>
<dbReference type="GeneID" id="19309824"/>
<dbReference type="RefSeq" id="XP_007869983.1">
    <property type="nucleotide sequence ID" value="XM_007871792.1"/>
</dbReference>
<proteinExistence type="predicted"/>
<gene>
    <name evidence="1" type="ORF">GLOTRDRAFT_96272</name>
</gene>
<dbReference type="HOGENOM" id="CLU_1468299_0_0_1"/>
<dbReference type="EMBL" id="KB469310">
    <property type="protein sequence ID" value="EPQ51520.1"/>
    <property type="molecule type" value="Genomic_DNA"/>
</dbReference>
<dbReference type="AlphaFoldDB" id="S7RBC5"/>
<keyword evidence="2" id="KW-1185">Reference proteome</keyword>
<sequence length="184" mass="20469">MASNAPTTNGFWLDVHTKSIASPYYGLALVSDWSRKNVPWYPARSLPPGESGGCHPHYPMGKHAATLFLGFKKGTTASALLGPRRWRRDARKGTVWGSMPFFFSRAVATTLEDVAVRSSRRSGVVANQHLARMLGHVSVFAWLSFYRVWQVQTAVNAGLRKTRAIRFSGVEIVLVATRCWQTFA</sequence>
<reference evidence="1 2" key="1">
    <citation type="journal article" date="2012" name="Science">
        <title>The Paleozoic origin of enzymatic lignin decomposition reconstructed from 31 fungal genomes.</title>
        <authorList>
            <person name="Floudas D."/>
            <person name="Binder M."/>
            <person name="Riley R."/>
            <person name="Barry K."/>
            <person name="Blanchette R.A."/>
            <person name="Henrissat B."/>
            <person name="Martinez A.T."/>
            <person name="Otillar R."/>
            <person name="Spatafora J.W."/>
            <person name="Yadav J.S."/>
            <person name="Aerts A."/>
            <person name="Benoit I."/>
            <person name="Boyd A."/>
            <person name="Carlson A."/>
            <person name="Copeland A."/>
            <person name="Coutinho P.M."/>
            <person name="de Vries R.P."/>
            <person name="Ferreira P."/>
            <person name="Findley K."/>
            <person name="Foster B."/>
            <person name="Gaskell J."/>
            <person name="Glotzer D."/>
            <person name="Gorecki P."/>
            <person name="Heitman J."/>
            <person name="Hesse C."/>
            <person name="Hori C."/>
            <person name="Igarashi K."/>
            <person name="Jurgens J.A."/>
            <person name="Kallen N."/>
            <person name="Kersten P."/>
            <person name="Kohler A."/>
            <person name="Kuees U."/>
            <person name="Kumar T.K.A."/>
            <person name="Kuo A."/>
            <person name="LaButti K."/>
            <person name="Larrondo L.F."/>
            <person name="Lindquist E."/>
            <person name="Ling A."/>
            <person name="Lombard V."/>
            <person name="Lucas S."/>
            <person name="Lundell T."/>
            <person name="Martin R."/>
            <person name="McLaughlin D.J."/>
            <person name="Morgenstern I."/>
            <person name="Morin E."/>
            <person name="Murat C."/>
            <person name="Nagy L.G."/>
            <person name="Nolan M."/>
            <person name="Ohm R.A."/>
            <person name="Patyshakuliyeva A."/>
            <person name="Rokas A."/>
            <person name="Ruiz-Duenas F.J."/>
            <person name="Sabat G."/>
            <person name="Salamov A."/>
            <person name="Samejima M."/>
            <person name="Schmutz J."/>
            <person name="Slot J.C."/>
            <person name="St John F."/>
            <person name="Stenlid J."/>
            <person name="Sun H."/>
            <person name="Sun S."/>
            <person name="Syed K."/>
            <person name="Tsang A."/>
            <person name="Wiebenga A."/>
            <person name="Young D."/>
            <person name="Pisabarro A."/>
            <person name="Eastwood D.C."/>
            <person name="Martin F."/>
            <person name="Cullen D."/>
            <person name="Grigoriev I.V."/>
            <person name="Hibbett D.S."/>
        </authorList>
    </citation>
    <scope>NUCLEOTIDE SEQUENCE [LARGE SCALE GENOMIC DNA]</scope>
    <source>
        <strain evidence="1 2">ATCC 11539</strain>
    </source>
</reference>
<evidence type="ECO:0000313" key="1">
    <source>
        <dbReference type="EMBL" id="EPQ51520.1"/>
    </source>
</evidence>
<protein>
    <submittedName>
        <fullName evidence="1">Uncharacterized protein</fullName>
    </submittedName>
</protein>
<evidence type="ECO:0000313" key="2">
    <source>
        <dbReference type="Proteomes" id="UP000030669"/>
    </source>
</evidence>
<accession>S7RBC5</accession>